<sequence length="116" mass="13371">EECRLKEMDPFKASSNDVMVFLQNLLTSSNHNYTTFNTHRSALSLILPESLKDDPFLKRFLKGIYRLRPPKPKYNFTWNPNDVLDHISTFDDQDLKSLSLKLATVLALGTGQRLQT</sequence>
<dbReference type="AlphaFoldDB" id="A0A0A9YST4"/>
<name>A0A0A9YST4_LYGHE</name>
<dbReference type="PANTHER" id="PTHR35617:SF3">
    <property type="entry name" value="CORE-BINDING (CB) DOMAIN-CONTAINING PROTEIN"/>
    <property type="match status" value="1"/>
</dbReference>
<feature type="non-terminal residue" evidence="1">
    <location>
        <position position="1"/>
    </location>
</feature>
<protein>
    <submittedName>
        <fullName evidence="1">Phosphatidylglycerol lysyltransferase</fullName>
    </submittedName>
</protein>
<dbReference type="PANTHER" id="PTHR35617">
    <property type="entry name" value="PHAGE_INTEGRASE DOMAIN-CONTAINING PROTEIN"/>
    <property type="match status" value="1"/>
</dbReference>
<accession>A0A0A9YST4</accession>
<gene>
    <name evidence="1" type="primary">mprF_0</name>
    <name evidence="1" type="ORF">CM83_897</name>
</gene>
<feature type="non-terminal residue" evidence="1">
    <location>
        <position position="116"/>
    </location>
</feature>
<reference evidence="1" key="1">
    <citation type="journal article" date="2014" name="PLoS ONE">
        <title>Transcriptome-Based Identification of ABC Transporters in the Western Tarnished Plant Bug Lygus hesperus.</title>
        <authorList>
            <person name="Hull J.J."/>
            <person name="Chaney K."/>
            <person name="Geib S.M."/>
            <person name="Fabrick J.A."/>
            <person name="Brent C.S."/>
            <person name="Walsh D."/>
            <person name="Lavine L.C."/>
        </authorList>
    </citation>
    <scope>NUCLEOTIDE SEQUENCE</scope>
</reference>
<proteinExistence type="predicted"/>
<organism evidence="1">
    <name type="scientific">Lygus hesperus</name>
    <name type="common">Western plant bug</name>
    <dbReference type="NCBI Taxonomy" id="30085"/>
    <lineage>
        <taxon>Eukaryota</taxon>
        <taxon>Metazoa</taxon>
        <taxon>Ecdysozoa</taxon>
        <taxon>Arthropoda</taxon>
        <taxon>Hexapoda</taxon>
        <taxon>Insecta</taxon>
        <taxon>Pterygota</taxon>
        <taxon>Neoptera</taxon>
        <taxon>Paraneoptera</taxon>
        <taxon>Hemiptera</taxon>
        <taxon>Heteroptera</taxon>
        <taxon>Panheteroptera</taxon>
        <taxon>Cimicomorpha</taxon>
        <taxon>Miridae</taxon>
        <taxon>Mirini</taxon>
        <taxon>Lygus</taxon>
    </lineage>
</organism>
<reference evidence="1" key="2">
    <citation type="submission" date="2014-07" db="EMBL/GenBank/DDBJ databases">
        <authorList>
            <person name="Hull J."/>
        </authorList>
    </citation>
    <scope>NUCLEOTIDE SEQUENCE</scope>
</reference>
<dbReference type="GO" id="GO:0016740">
    <property type="term" value="F:transferase activity"/>
    <property type="evidence" value="ECO:0007669"/>
    <property type="project" value="UniProtKB-KW"/>
</dbReference>
<keyword evidence="1" id="KW-0808">Transferase</keyword>
<evidence type="ECO:0000313" key="1">
    <source>
        <dbReference type="EMBL" id="JAG34686.1"/>
    </source>
</evidence>
<dbReference type="EMBL" id="GBHO01008918">
    <property type="protein sequence ID" value="JAG34686.1"/>
    <property type="molecule type" value="Transcribed_RNA"/>
</dbReference>